<gene>
    <name evidence="2" type="ORF">AAFH96_09060</name>
</gene>
<sequence>MVRSSWVAWCVGGLRGGDAAGIAGFGLTGQLAGSATTVRARWSTTVAVTSPGSNGPIEGVNTEGKFLKRQMYGRAGFALLRQRILLS</sequence>
<accession>A0ABV5CMV2</accession>
<proteinExistence type="predicted"/>
<reference evidence="2 3" key="1">
    <citation type="submission" date="2024-04" db="EMBL/GenBank/DDBJ databases">
        <title>Polymorphospora sp. isolated from Baiyangdian Lake in Xiong'an New Area.</title>
        <authorList>
            <person name="Zhang X."/>
            <person name="Liu J."/>
        </authorList>
    </citation>
    <scope>NUCLEOTIDE SEQUENCE [LARGE SCALE GENOMIC DNA]</scope>
    <source>
        <strain evidence="2 3">2-325</strain>
    </source>
</reference>
<dbReference type="Proteomes" id="UP001582793">
    <property type="component" value="Unassembled WGS sequence"/>
</dbReference>
<comment type="caution">
    <text evidence="2">The sequence shown here is derived from an EMBL/GenBank/DDBJ whole genome shotgun (WGS) entry which is preliminary data.</text>
</comment>
<dbReference type="RefSeq" id="WP_375733816.1">
    <property type="nucleotide sequence ID" value="NZ_JBCGDC010000019.1"/>
</dbReference>
<name>A0ABV5CMV2_9ACTN</name>
<protein>
    <recommendedName>
        <fullName evidence="1">Transposase IS204/IS1001/IS1096/IS1165 DDE domain-containing protein</fullName>
    </recommendedName>
</protein>
<evidence type="ECO:0000313" key="3">
    <source>
        <dbReference type="Proteomes" id="UP001582793"/>
    </source>
</evidence>
<dbReference type="EMBL" id="JBCGDC010000019">
    <property type="protein sequence ID" value="MFB6393257.1"/>
    <property type="molecule type" value="Genomic_DNA"/>
</dbReference>
<keyword evidence="3" id="KW-1185">Reference proteome</keyword>
<dbReference type="InterPro" id="IPR002560">
    <property type="entry name" value="Transposase_DDE"/>
</dbReference>
<evidence type="ECO:0000259" key="1">
    <source>
        <dbReference type="Pfam" id="PF01610"/>
    </source>
</evidence>
<evidence type="ECO:0000313" key="2">
    <source>
        <dbReference type="EMBL" id="MFB6393257.1"/>
    </source>
</evidence>
<feature type="domain" description="Transposase IS204/IS1001/IS1096/IS1165 DDE" evidence="1">
    <location>
        <begin position="33"/>
        <end position="84"/>
    </location>
</feature>
<dbReference type="Pfam" id="PF01610">
    <property type="entry name" value="DDE_Tnp_ISL3"/>
    <property type="match status" value="1"/>
</dbReference>
<organism evidence="2 3">
    <name type="scientific">Polymorphospora lycopeni</name>
    <dbReference type="NCBI Taxonomy" id="3140240"/>
    <lineage>
        <taxon>Bacteria</taxon>
        <taxon>Bacillati</taxon>
        <taxon>Actinomycetota</taxon>
        <taxon>Actinomycetes</taxon>
        <taxon>Micromonosporales</taxon>
        <taxon>Micromonosporaceae</taxon>
        <taxon>Polymorphospora</taxon>
    </lineage>
</organism>